<protein>
    <submittedName>
        <fullName evidence="2">Uncharacterized protein</fullName>
    </submittedName>
</protein>
<organism evidence="2 3">
    <name type="scientific">Vitrella brassicaformis (strain CCMP3155)</name>
    <dbReference type="NCBI Taxonomy" id="1169540"/>
    <lineage>
        <taxon>Eukaryota</taxon>
        <taxon>Sar</taxon>
        <taxon>Alveolata</taxon>
        <taxon>Colpodellida</taxon>
        <taxon>Vitrellaceae</taxon>
        <taxon>Vitrella</taxon>
    </lineage>
</organism>
<keyword evidence="3" id="KW-1185">Reference proteome</keyword>
<dbReference type="EMBL" id="CDMY01000499">
    <property type="protein sequence ID" value="CEM18242.1"/>
    <property type="molecule type" value="Genomic_DNA"/>
</dbReference>
<feature type="region of interest" description="Disordered" evidence="1">
    <location>
        <begin position="126"/>
        <end position="175"/>
    </location>
</feature>
<reference evidence="2 3" key="1">
    <citation type="submission" date="2014-11" db="EMBL/GenBank/DDBJ databases">
        <authorList>
            <person name="Zhu J."/>
            <person name="Qi W."/>
            <person name="Song R."/>
        </authorList>
    </citation>
    <scope>NUCLEOTIDE SEQUENCE [LARGE SCALE GENOMIC DNA]</scope>
</reference>
<name>A0A0G4FU83_VITBC</name>
<feature type="compositionally biased region" description="Low complexity" evidence="1">
    <location>
        <begin position="70"/>
        <end position="82"/>
    </location>
</feature>
<dbReference type="Proteomes" id="UP000041254">
    <property type="component" value="Unassembled WGS sequence"/>
</dbReference>
<feature type="region of interest" description="Disordered" evidence="1">
    <location>
        <begin position="55"/>
        <end position="92"/>
    </location>
</feature>
<proteinExistence type="predicted"/>
<evidence type="ECO:0000313" key="2">
    <source>
        <dbReference type="EMBL" id="CEM18242.1"/>
    </source>
</evidence>
<dbReference type="AlphaFoldDB" id="A0A0G4FU83"/>
<dbReference type="InParanoid" id="A0A0G4FU83"/>
<dbReference type="VEuPathDB" id="CryptoDB:Vbra_16168"/>
<evidence type="ECO:0000256" key="1">
    <source>
        <dbReference type="SAM" id="MobiDB-lite"/>
    </source>
</evidence>
<evidence type="ECO:0000313" key="3">
    <source>
        <dbReference type="Proteomes" id="UP000041254"/>
    </source>
</evidence>
<feature type="compositionally biased region" description="Basic and acidic residues" evidence="1">
    <location>
        <begin position="126"/>
        <end position="148"/>
    </location>
</feature>
<accession>A0A0G4FU83</accession>
<sequence length="175" mass="18794">MLSSSSGRCRVESSGAGKVMLVNDGVLLTPDKEKTSAMRSRVRRLRKHSTQVMRAAGGDSTSEVLPGGVTNATTTTSATDQTKGPTGGDTTTYCDTVEPARRNLTEVEEQLVASFAALRDEIAEMRGDRQNEGRDRRRDLHARGHAEDQESAFSQVPIEEKGGGRGGMKMLHGSS</sequence>
<gene>
    <name evidence="2" type="ORF">Vbra_16168</name>
</gene>